<dbReference type="EMBL" id="KV013370">
    <property type="protein sequence ID" value="KZV23824.1"/>
    <property type="molecule type" value="Genomic_DNA"/>
</dbReference>
<evidence type="ECO:0000313" key="3">
    <source>
        <dbReference type="Proteomes" id="UP000250235"/>
    </source>
</evidence>
<dbReference type="Proteomes" id="UP000250235">
    <property type="component" value="Unassembled WGS sequence"/>
</dbReference>
<organism evidence="2 3">
    <name type="scientific">Dorcoceras hygrometricum</name>
    <dbReference type="NCBI Taxonomy" id="472368"/>
    <lineage>
        <taxon>Eukaryota</taxon>
        <taxon>Viridiplantae</taxon>
        <taxon>Streptophyta</taxon>
        <taxon>Embryophyta</taxon>
        <taxon>Tracheophyta</taxon>
        <taxon>Spermatophyta</taxon>
        <taxon>Magnoliopsida</taxon>
        <taxon>eudicotyledons</taxon>
        <taxon>Gunneridae</taxon>
        <taxon>Pentapetalae</taxon>
        <taxon>asterids</taxon>
        <taxon>lamiids</taxon>
        <taxon>Lamiales</taxon>
        <taxon>Gesneriaceae</taxon>
        <taxon>Didymocarpoideae</taxon>
        <taxon>Trichosporeae</taxon>
        <taxon>Loxocarpinae</taxon>
        <taxon>Dorcoceras</taxon>
    </lineage>
</organism>
<dbReference type="OrthoDB" id="1301741at2759"/>
<protein>
    <submittedName>
        <fullName evidence="2">Uncharacterized protein</fullName>
    </submittedName>
</protein>
<dbReference type="AlphaFoldDB" id="A0A2Z7APQ6"/>
<keyword evidence="3" id="KW-1185">Reference proteome</keyword>
<sequence>MLSKEEYYVWKIRKQAHIAAHNDDMWEVITNGPLKIMKANPAFAITGGAPEWIEKSRAEYTTKDKKKANLDNVAKDILYKTLDKDMFSYIKTCATAKEIWEKLTQICEGNDRKVFVAEESNRNWADSDSDSTSSSSSSSDSEQEKVNCLMANDFMEDEVFDFSNIEFTREDLISALHEMVDEYRKLSQTFEEVKAENKSLKNSSGEPSVSQLGESDSLKTEISKLETENESLRMKSEELTFENDQLNYLVSSWTKSSVSLNKLTDSQKSINDKSGLGFNFSESCIGETSTQSNLEDFWKMNHESKNGFEYVRPENKPSWLRNRIVKVKADFETSVPNQQRHGSVKVKSGWKKAYSQRNLNGQSAKSNHNRFHNVYARTLVDTHTRRTVKVIQVWIPKGLIQSGPK</sequence>
<dbReference type="Pfam" id="PF14223">
    <property type="entry name" value="Retrotran_gag_2"/>
    <property type="match status" value="1"/>
</dbReference>
<accession>A0A2Z7APQ6</accession>
<feature type="region of interest" description="Disordered" evidence="1">
    <location>
        <begin position="124"/>
        <end position="145"/>
    </location>
</feature>
<feature type="region of interest" description="Disordered" evidence="1">
    <location>
        <begin position="197"/>
        <end position="220"/>
    </location>
</feature>
<feature type="compositionally biased region" description="Low complexity" evidence="1">
    <location>
        <begin position="130"/>
        <end position="140"/>
    </location>
</feature>
<reference evidence="2 3" key="1">
    <citation type="journal article" date="2015" name="Proc. Natl. Acad. Sci. U.S.A.">
        <title>The resurrection genome of Boea hygrometrica: A blueprint for survival of dehydration.</title>
        <authorList>
            <person name="Xiao L."/>
            <person name="Yang G."/>
            <person name="Zhang L."/>
            <person name="Yang X."/>
            <person name="Zhao S."/>
            <person name="Ji Z."/>
            <person name="Zhou Q."/>
            <person name="Hu M."/>
            <person name="Wang Y."/>
            <person name="Chen M."/>
            <person name="Xu Y."/>
            <person name="Jin H."/>
            <person name="Xiao X."/>
            <person name="Hu G."/>
            <person name="Bao F."/>
            <person name="Hu Y."/>
            <person name="Wan P."/>
            <person name="Li L."/>
            <person name="Deng X."/>
            <person name="Kuang T."/>
            <person name="Xiang C."/>
            <person name="Zhu J.K."/>
            <person name="Oliver M.J."/>
            <person name="He Y."/>
        </authorList>
    </citation>
    <scope>NUCLEOTIDE SEQUENCE [LARGE SCALE GENOMIC DNA]</scope>
    <source>
        <strain evidence="3">cv. XS01</strain>
    </source>
</reference>
<evidence type="ECO:0000313" key="2">
    <source>
        <dbReference type="EMBL" id="KZV23824.1"/>
    </source>
</evidence>
<gene>
    <name evidence="2" type="ORF">F511_30855</name>
</gene>
<name>A0A2Z7APQ6_9LAMI</name>
<feature type="compositionally biased region" description="Polar residues" evidence="1">
    <location>
        <begin position="200"/>
        <end position="214"/>
    </location>
</feature>
<proteinExistence type="predicted"/>
<evidence type="ECO:0000256" key="1">
    <source>
        <dbReference type="SAM" id="MobiDB-lite"/>
    </source>
</evidence>